<dbReference type="NCBIfam" id="NF002148">
    <property type="entry name" value="PRK00982.1-2"/>
    <property type="match status" value="1"/>
</dbReference>
<keyword evidence="4 8" id="KW-0597">Phosphoprotein</keyword>
<dbReference type="GO" id="GO:0000036">
    <property type="term" value="F:acyl carrier activity"/>
    <property type="evidence" value="ECO:0007669"/>
    <property type="project" value="UniProtKB-UniRule"/>
</dbReference>
<reference evidence="10 11" key="1">
    <citation type="submission" date="2018-11" db="EMBL/GenBank/DDBJ databases">
        <title>Aerococcus sp. SJQ22, whole genome shotgun sequence.</title>
        <authorList>
            <person name="Sun L."/>
            <person name="Gao X."/>
            <person name="Chen W."/>
            <person name="Huang K."/>
        </authorList>
    </citation>
    <scope>NUCLEOTIDE SEQUENCE [LARGE SCALE GENOMIC DNA]</scope>
    <source>
        <strain evidence="10 11">SJQ22</strain>
    </source>
</reference>
<dbReference type="PANTHER" id="PTHR20863:SF62">
    <property type="entry name" value="ACYL CARRIER PROTEIN"/>
    <property type="match status" value="1"/>
</dbReference>
<dbReference type="PANTHER" id="PTHR20863">
    <property type="entry name" value="ACYL CARRIER PROTEIN"/>
    <property type="match status" value="1"/>
</dbReference>
<dbReference type="GO" id="GO:0000035">
    <property type="term" value="F:acyl binding"/>
    <property type="evidence" value="ECO:0007669"/>
    <property type="project" value="TreeGrafter"/>
</dbReference>
<evidence type="ECO:0000256" key="6">
    <source>
        <dbReference type="ARBA" id="ARBA00023098"/>
    </source>
</evidence>
<dbReference type="NCBIfam" id="NF002150">
    <property type="entry name" value="PRK00982.1-4"/>
    <property type="match status" value="1"/>
</dbReference>
<evidence type="ECO:0000256" key="3">
    <source>
        <dbReference type="ARBA" id="ARBA00022516"/>
    </source>
</evidence>
<dbReference type="HAMAP" id="MF_01217">
    <property type="entry name" value="Acyl_carrier"/>
    <property type="match status" value="1"/>
</dbReference>
<gene>
    <name evidence="8" type="primary">acpP</name>
    <name evidence="10" type="ORF">EF384_00730</name>
</gene>
<dbReference type="Proteomes" id="UP000273977">
    <property type="component" value="Unassembled WGS sequence"/>
</dbReference>
<dbReference type="PROSITE" id="PS50075">
    <property type="entry name" value="CARRIER"/>
    <property type="match status" value="1"/>
</dbReference>
<keyword evidence="11" id="KW-1185">Reference proteome</keyword>
<accession>A0A3N4H0V2</accession>
<keyword evidence="7 8" id="KW-0275">Fatty acid biosynthesis</keyword>
<dbReference type="InterPro" id="IPR036736">
    <property type="entry name" value="ACP-like_sf"/>
</dbReference>
<sequence length="75" mass="8645">MTTLEKIQELITEQLDLEAGEVKATTNIREDIDADSLDLFQIINDIEDEFDIEIEDEDKINTVQDLVDYVEANKD</sequence>
<keyword evidence="2 8" id="KW-0963">Cytoplasm</keyword>
<dbReference type="GO" id="GO:0005829">
    <property type="term" value="C:cytosol"/>
    <property type="evidence" value="ECO:0007669"/>
    <property type="project" value="TreeGrafter"/>
</dbReference>
<protein>
    <recommendedName>
        <fullName evidence="8">Acyl carrier protein</fullName>
        <shortName evidence="8">ACP</shortName>
    </recommendedName>
</protein>
<comment type="caution">
    <text evidence="10">The sequence shown here is derived from an EMBL/GenBank/DDBJ whole genome shotgun (WGS) entry which is preliminary data.</text>
</comment>
<evidence type="ECO:0000256" key="7">
    <source>
        <dbReference type="ARBA" id="ARBA00023160"/>
    </source>
</evidence>
<evidence type="ECO:0000256" key="8">
    <source>
        <dbReference type="HAMAP-Rule" id="MF_01217"/>
    </source>
</evidence>
<keyword evidence="5 8" id="KW-0276">Fatty acid metabolism</keyword>
<dbReference type="InterPro" id="IPR009081">
    <property type="entry name" value="PP-bd_ACP"/>
</dbReference>
<evidence type="ECO:0000256" key="4">
    <source>
        <dbReference type="ARBA" id="ARBA00022553"/>
    </source>
</evidence>
<dbReference type="EMBL" id="RKMG01000002">
    <property type="protein sequence ID" value="RPA64971.1"/>
    <property type="molecule type" value="Genomic_DNA"/>
</dbReference>
<dbReference type="GO" id="GO:0016020">
    <property type="term" value="C:membrane"/>
    <property type="evidence" value="ECO:0007669"/>
    <property type="project" value="GOC"/>
</dbReference>
<dbReference type="RefSeq" id="WP_123779078.1">
    <property type="nucleotide sequence ID" value="NZ_RKMG01000002.1"/>
</dbReference>
<comment type="function">
    <text evidence="8">Carrier of the growing fatty acid chain in fatty acid biosynthesis.</text>
</comment>
<evidence type="ECO:0000259" key="9">
    <source>
        <dbReference type="PROSITE" id="PS50075"/>
    </source>
</evidence>
<evidence type="ECO:0000313" key="11">
    <source>
        <dbReference type="Proteomes" id="UP000273977"/>
    </source>
</evidence>
<dbReference type="GO" id="GO:0009245">
    <property type="term" value="P:lipid A biosynthetic process"/>
    <property type="evidence" value="ECO:0007669"/>
    <property type="project" value="TreeGrafter"/>
</dbReference>
<comment type="similarity">
    <text evidence="8">Belongs to the acyl carrier protein (ACP) family.</text>
</comment>
<evidence type="ECO:0000256" key="1">
    <source>
        <dbReference type="ARBA" id="ARBA00022450"/>
    </source>
</evidence>
<name>A0A3N4H0V2_9LACT</name>
<proteinExistence type="inferred from homology"/>
<feature type="domain" description="Carrier" evidence="9">
    <location>
        <begin position="1"/>
        <end position="74"/>
    </location>
</feature>
<evidence type="ECO:0000256" key="2">
    <source>
        <dbReference type="ARBA" id="ARBA00022490"/>
    </source>
</evidence>
<dbReference type="Gene3D" id="1.10.1200.10">
    <property type="entry name" value="ACP-like"/>
    <property type="match status" value="1"/>
</dbReference>
<dbReference type="SUPFAM" id="SSF47336">
    <property type="entry name" value="ACP-like"/>
    <property type="match status" value="1"/>
</dbReference>
<comment type="PTM">
    <text evidence="8">4'-phosphopantetheine is transferred from CoA to a specific serine of apo-ACP by AcpS. This modification is essential for activity because fatty acids are bound in thioester linkage to the sulfhydryl of the prosthetic group.</text>
</comment>
<dbReference type="InterPro" id="IPR003231">
    <property type="entry name" value="ACP"/>
</dbReference>
<feature type="modified residue" description="O-(pantetheine 4'-phosphoryl)serine" evidence="8">
    <location>
        <position position="36"/>
    </location>
</feature>
<keyword evidence="6 8" id="KW-0443">Lipid metabolism</keyword>
<dbReference type="AlphaFoldDB" id="A0A3N4H0V2"/>
<dbReference type="Pfam" id="PF00550">
    <property type="entry name" value="PP-binding"/>
    <property type="match status" value="1"/>
</dbReference>
<comment type="pathway">
    <text evidence="8">Lipid metabolism; fatty acid biosynthesis.</text>
</comment>
<comment type="subcellular location">
    <subcellularLocation>
        <location evidence="8">Cytoplasm</location>
    </subcellularLocation>
</comment>
<keyword evidence="1 8" id="KW-0596">Phosphopantetheine</keyword>
<dbReference type="OrthoDB" id="9804551at2"/>
<evidence type="ECO:0000256" key="5">
    <source>
        <dbReference type="ARBA" id="ARBA00022832"/>
    </source>
</evidence>
<dbReference type="UniPathway" id="UPA00094"/>
<keyword evidence="3 8" id="KW-0444">Lipid biosynthesis</keyword>
<organism evidence="10 11">
    <name type="scientific">Aerococcus agrisoli</name>
    <dbReference type="NCBI Taxonomy" id="2487350"/>
    <lineage>
        <taxon>Bacteria</taxon>
        <taxon>Bacillati</taxon>
        <taxon>Bacillota</taxon>
        <taxon>Bacilli</taxon>
        <taxon>Lactobacillales</taxon>
        <taxon>Aerococcaceae</taxon>
        <taxon>Aerococcus</taxon>
    </lineage>
</organism>
<evidence type="ECO:0000313" key="10">
    <source>
        <dbReference type="EMBL" id="RPA64971.1"/>
    </source>
</evidence>